<protein>
    <submittedName>
        <fullName evidence="3">Helix-turn-helix domain-containing protein</fullName>
    </submittedName>
</protein>
<dbReference type="EMBL" id="JAKFHA010000029">
    <property type="protein sequence ID" value="MCF2532067.1"/>
    <property type="molecule type" value="Genomic_DNA"/>
</dbReference>
<dbReference type="AlphaFoldDB" id="A0AA41U5L8"/>
<keyword evidence="4" id="KW-1185">Reference proteome</keyword>
<evidence type="ECO:0000256" key="1">
    <source>
        <dbReference type="SAM" id="MobiDB-lite"/>
    </source>
</evidence>
<dbReference type="Pfam" id="PF19054">
    <property type="entry name" value="DUF5753"/>
    <property type="match status" value="1"/>
</dbReference>
<evidence type="ECO:0000313" key="3">
    <source>
        <dbReference type="EMBL" id="MCF2532067.1"/>
    </source>
</evidence>
<evidence type="ECO:0000313" key="4">
    <source>
        <dbReference type="Proteomes" id="UP001165378"/>
    </source>
</evidence>
<name>A0AA41U5L8_9ACTN</name>
<feature type="domain" description="HTH cro/C1-type" evidence="2">
    <location>
        <begin position="111"/>
        <end position="164"/>
    </location>
</feature>
<organism evidence="3 4">
    <name type="scientific">Yinghuangia soli</name>
    <dbReference type="NCBI Taxonomy" id="2908204"/>
    <lineage>
        <taxon>Bacteria</taxon>
        <taxon>Bacillati</taxon>
        <taxon>Actinomycetota</taxon>
        <taxon>Actinomycetes</taxon>
        <taxon>Kitasatosporales</taxon>
        <taxon>Streptomycetaceae</taxon>
        <taxon>Yinghuangia</taxon>
    </lineage>
</organism>
<dbReference type="InterPro" id="IPR001387">
    <property type="entry name" value="Cro/C1-type_HTH"/>
</dbReference>
<dbReference type="SUPFAM" id="SSF47413">
    <property type="entry name" value="lambda repressor-like DNA-binding domains"/>
    <property type="match status" value="1"/>
</dbReference>
<evidence type="ECO:0000259" key="2">
    <source>
        <dbReference type="PROSITE" id="PS50943"/>
    </source>
</evidence>
<dbReference type="InterPro" id="IPR043917">
    <property type="entry name" value="DUF5753"/>
</dbReference>
<dbReference type="Proteomes" id="UP001165378">
    <property type="component" value="Unassembled WGS sequence"/>
</dbReference>
<dbReference type="SMART" id="SM00530">
    <property type="entry name" value="HTH_XRE"/>
    <property type="match status" value="1"/>
</dbReference>
<proteinExistence type="predicted"/>
<comment type="caution">
    <text evidence="3">The sequence shown here is derived from an EMBL/GenBank/DDBJ whole genome shotgun (WGS) entry which is preliminary data.</text>
</comment>
<feature type="region of interest" description="Disordered" evidence="1">
    <location>
        <begin position="77"/>
        <end position="97"/>
    </location>
</feature>
<dbReference type="PROSITE" id="PS50943">
    <property type="entry name" value="HTH_CROC1"/>
    <property type="match status" value="1"/>
</dbReference>
<dbReference type="InterPro" id="IPR010982">
    <property type="entry name" value="Lambda_DNA-bd_dom_sf"/>
</dbReference>
<reference evidence="3" key="1">
    <citation type="submission" date="2022-01" db="EMBL/GenBank/DDBJ databases">
        <title>Genome-Based Taxonomic Classification of the Phylum Actinobacteria.</title>
        <authorList>
            <person name="Gao Y."/>
        </authorList>
    </citation>
    <scope>NUCLEOTIDE SEQUENCE</scope>
    <source>
        <strain evidence="3">KLBMP 8922</strain>
    </source>
</reference>
<dbReference type="GO" id="GO:0003677">
    <property type="term" value="F:DNA binding"/>
    <property type="evidence" value="ECO:0007669"/>
    <property type="project" value="InterPro"/>
</dbReference>
<sequence>MPQTVTGGARAPPGRRLWDLRAVRVGVDFVRVEYAARTNEFDVSQREHAITCLAWAWLEVAGGGCCGGNGHQASAGTVSHMGTTTGGSGRNKGRMQPDDRPAIWVGYGKLLKLFRERAGLTQQALADAVGYSVEHVASIEQGRRPAKESFTEAVEELLGAEGALAVLQNEVDLAKLPQFFQDVAMIEADAATRYSYDTQLVPGLLQTEEYARALFEARCPPLPDEQAEQLLEARMRRQALLGRVPTTEFSFVVCEAALRCPVGGPVIMRAQLHHLVRCSELRNVELQVMPLGYGPHAGIHGPMLLVETVEHRHVAYFESNGEGHLIADPRKVSLFAMRYGKLRSQALGGEASVRLIERIAGEL</sequence>
<dbReference type="Pfam" id="PF13560">
    <property type="entry name" value="HTH_31"/>
    <property type="match status" value="1"/>
</dbReference>
<accession>A0AA41U5L8</accession>
<dbReference type="CDD" id="cd00093">
    <property type="entry name" value="HTH_XRE"/>
    <property type="match status" value="1"/>
</dbReference>
<dbReference type="Gene3D" id="1.10.260.40">
    <property type="entry name" value="lambda repressor-like DNA-binding domains"/>
    <property type="match status" value="1"/>
</dbReference>
<gene>
    <name evidence="3" type="ORF">LZ495_33295</name>
</gene>
<dbReference type="RefSeq" id="WP_235056785.1">
    <property type="nucleotide sequence ID" value="NZ_JAKFHA010000029.1"/>
</dbReference>